<accession>A0A4Q5N1U9</accession>
<evidence type="ECO:0000313" key="3">
    <source>
        <dbReference type="EMBL" id="RYV52080.1"/>
    </source>
</evidence>
<gene>
    <name evidence="3" type="ORF">EUA98_04750</name>
</gene>
<evidence type="ECO:0000259" key="1">
    <source>
        <dbReference type="Pfam" id="PF18082"/>
    </source>
</evidence>
<dbReference type="AlphaFoldDB" id="A0A4Q5N1U9"/>
<evidence type="ECO:0000313" key="4">
    <source>
        <dbReference type="Proteomes" id="UP000293764"/>
    </source>
</evidence>
<evidence type="ECO:0008006" key="5">
    <source>
        <dbReference type="Google" id="ProtNLM"/>
    </source>
</evidence>
<protein>
    <recommendedName>
        <fullName evidence="5">GNAT-like C-terminal domain-containing protein</fullName>
    </recommendedName>
</protein>
<proteinExistence type="predicted"/>
<feature type="domain" description="GNAT-like C-terminal" evidence="2">
    <location>
        <begin position="124"/>
        <end position="273"/>
    </location>
</feature>
<dbReference type="RefSeq" id="WP_130101528.1">
    <property type="nucleotide sequence ID" value="NZ_SDWW01000008.1"/>
</dbReference>
<sequence>MTVDPILDALAIADVDRPGCLRLLAGAAHDPAVVAAEAELAARLGTFSTAPLDLACTDPMVWLAAFLRRTPAVRRWYRDRGVPGEVIAATFADVGRNLAKSRSVHGRFSLETWDWLIPHYTGMMFALGRLNFMLHPAPAPIDGVLTAGEWYLGIHIPESGPLTPAAVDASLAHAVTFFAELFPQEAVRTAVCESWLLDPGLVAGMVASNMGAFGRRFTALAPAYDDATAGLFFVFRTRDLGRVPTLPRDTALQRLVLDRAAGPDGWQIGTGYLRL</sequence>
<evidence type="ECO:0000259" key="2">
    <source>
        <dbReference type="Pfam" id="PF18164"/>
    </source>
</evidence>
<dbReference type="Pfam" id="PF18164">
    <property type="entry name" value="GNAT_C"/>
    <property type="match status" value="1"/>
</dbReference>
<dbReference type="InterPro" id="IPR041644">
    <property type="entry name" value="GNAT_C"/>
</dbReference>
<dbReference type="Gene3D" id="3.40.630.120">
    <property type="match status" value="1"/>
</dbReference>
<dbReference type="Proteomes" id="UP000293764">
    <property type="component" value="Unassembled WGS sequence"/>
</dbReference>
<dbReference type="Pfam" id="PF18082">
    <property type="entry name" value="NAT_N"/>
    <property type="match status" value="1"/>
</dbReference>
<dbReference type="InterPro" id="IPR041273">
    <property type="entry name" value="NAT_N"/>
</dbReference>
<dbReference type="EMBL" id="SDWW01000008">
    <property type="protein sequence ID" value="RYV52080.1"/>
    <property type="molecule type" value="Genomic_DNA"/>
</dbReference>
<reference evidence="3 4" key="1">
    <citation type="submission" date="2019-01" db="EMBL/GenBank/DDBJ databases">
        <title>Novel species of Cellulomonas.</title>
        <authorList>
            <person name="Liu Q."/>
            <person name="Xin Y.-H."/>
        </authorList>
    </citation>
    <scope>NUCLEOTIDE SEQUENCE [LARGE SCALE GENOMIC DNA]</scope>
    <source>
        <strain evidence="3 4">HLT2-17</strain>
    </source>
</reference>
<comment type="caution">
    <text evidence="3">The sequence shown here is derived from an EMBL/GenBank/DDBJ whole genome shotgun (WGS) entry which is preliminary data.</text>
</comment>
<dbReference type="OrthoDB" id="3229305at2"/>
<organism evidence="3 4">
    <name type="scientific">Pengzhenrongella frigida</name>
    <dbReference type="NCBI Taxonomy" id="1259133"/>
    <lineage>
        <taxon>Bacteria</taxon>
        <taxon>Bacillati</taxon>
        <taxon>Actinomycetota</taxon>
        <taxon>Actinomycetes</taxon>
        <taxon>Micrococcales</taxon>
        <taxon>Pengzhenrongella</taxon>
    </lineage>
</organism>
<name>A0A4Q5N1U9_9MICO</name>
<keyword evidence="4" id="KW-1185">Reference proteome</keyword>
<feature type="domain" description="N-acyltransferase N-terminal" evidence="1">
    <location>
        <begin position="1"/>
        <end position="122"/>
    </location>
</feature>